<comment type="caution">
    <text evidence="1">The sequence shown here is derived from an EMBL/GenBank/DDBJ whole genome shotgun (WGS) entry which is preliminary data.</text>
</comment>
<keyword evidence="2" id="KW-1185">Reference proteome</keyword>
<proteinExistence type="predicted"/>
<name>A0AAN7KNJ2_9MYRT</name>
<dbReference type="Proteomes" id="UP001345219">
    <property type="component" value="Chromosome 22"/>
</dbReference>
<protein>
    <submittedName>
        <fullName evidence="1">Uncharacterized protein</fullName>
    </submittedName>
</protein>
<organism evidence="1 2">
    <name type="scientific">Trapa incisa</name>
    <dbReference type="NCBI Taxonomy" id="236973"/>
    <lineage>
        <taxon>Eukaryota</taxon>
        <taxon>Viridiplantae</taxon>
        <taxon>Streptophyta</taxon>
        <taxon>Embryophyta</taxon>
        <taxon>Tracheophyta</taxon>
        <taxon>Spermatophyta</taxon>
        <taxon>Magnoliopsida</taxon>
        <taxon>eudicotyledons</taxon>
        <taxon>Gunneridae</taxon>
        <taxon>Pentapetalae</taxon>
        <taxon>rosids</taxon>
        <taxon>malvids</taxon>
        <taxon>Myrtales</taxon>
        <taxon>Lythraceae</taxon>
        <taxon>Trapa</taxon>
    </lineage>
</organism>
<gene>
    <name evidence="1" type="ORF">SAY87_027907</name>
</gene>
<reference evidence="1 2" key="1">
    <citation type="journal article" date="2023" name="Hortic Res">
        <title>Pangenome of water caltrop reveals structural variations and asymmetric subgenome divergence after allopolyploidization.</title>
        <authorList>
            <person name="Zhang X."/>
            <person name="Chen Y."/>
            <person name="Wang L."/>
            <person name="Yuan Y."/>
            <person name="Fang M."/>
            <person name="Shi L."/>
            <person name="Lu R."/>
            <person name="Comes H.P."/>
            <person name="Ma Y."/>
            <person name="Chen Y."/>
            <person name="Huang G."/>
            <person name="Zhou Y."/>
            <person name="Zheng Z."/>
            <person name="Qiu Y."/>
        </authorList>
    </citation>
    <scope>NUCLEOTIDE SEQUENCE [LARGE SCALE GENOMIC DNA]</scope>
    <source>
        <tissue evidence="1">Roots</tissue>
    </source>
</reference>
<dbReference type="AlphaFoldDB" id="A0AAN7KNJ2"/>
<accession>A0AAN7KNJ2</accession>
<evidence type="ECO:0000313" key="1">
    <source>
        <dbReference type="EMBL" id="KAK4772888.1"/>
    </source>
</evidence>
<dbReference type="EMBL" id="JAXIOK010000004">
    <property type="protein sequence ID" value="KAK4772888.1"/>
    <property type="molecule type" value="Genomic_DNA"/>
</dbReference>
<evidence type="ECO:0000313" key="2">
    <source>
        <dbReference type="Proteomes" id="UP001345219"/>
    </source>
</evidence>
<sequence>MGRFYRWNCPKFSPNSKHLSWDSRRQPNPRACMIVLIGIFIKRDTPSDKYGDGSRTQSSSLDDTNSKINLPLLLTLLISFELWSMKLYSGKKNAMFIRLHLQETVMSWEWGQPYPLNNQNLRPPTCPYPPTTR</sequence>